<dbReference type="RefSeq" id="WP_378613121.1">
    <property type="nucleotide sequence ID" value="NZ_JBHSAX010000014.1"/>
</dbReference>
<keyword evidence="1" id="KW-1133">Transmembrane helix</keyword>
<evidence type="ECO:0008006" key="4">
    <source>
        <dbReference type="Google" id="ProtNLM"/>
    </source>
</evidence>
<reference evidence="3" key="1">
    <citation type="journal article" date="2019" name="Int. J. Syst. Evol. Microbiol.">
        <title>The Global Catalogue of Microorganisms (GCM) 10K type strain sequencing project: providing services to taxonomists for standard genome sequencing and annotation.</title>
        <authorList>
            <consortium name="The Broad Institute Genomics Platform"/>
            <consortium name="The Broad Institute Genome Sequencing Center for Infectious Disease"/>
            <person name="Wu L."/>
            <person name="Ma J."/>
        </authorList>
    </citation>
    <scope>NUCLEOTIDE SEQUENCE [LARGE SCALE GENOMIC DNA]</scope>
    <source>
        <strain evidence="3">CGMCC 4.7330</strain>
    </source>
</reference>
<evidence type="ECO:0000313" key="2">
    <source>
        <dbReference type="EMBL" id="MFC3963379.1"/>
    </source>
</evidence>
<keyword evidence="1" id="KW-0812">Transmembrane</keyword>
<accession>A0ABV8DUL0</accession>
<evidence type="ECO:0000256" key="1">
    <source>
        <dbReference type="SAM" id="Phobius"/>
    </source>
</evidence>
<evidence type="ECO:0000313" key="3">
    <source>
        <dbReference type="Proteomes" id="UP001595696"/>
    </source>
</evidence>
<protein>
    <recommendedName>
        <fullName evidence="4">Secreted protein</fullName>
    </recommendedName>
</protein>
<organism evidence="2 3">
    <name type="scientific">Nocardia jiangsuensis</name>
    <dbReference type="NCBI Taxonomy" id="1691563"/>
    <lineage>
        <taxon>Bacteria</taxon>
        <taxon>Bacillati</taxon>
        <taxon>Actinomycetota</taxon>
        <taxon>Actinomycetes</taxon>
        <taxon>Mycobacteriales</taxon>
        <taxon>Nocardiaceae</taxon>
        <taxon>Nocardia</taxon>
    </lineage>
</organism>
<feature type="transmembrane region" description="Helical" evidence="1">
    <location>
        <begin position="231"/>
        <end position="252"/>
    </location>
</feature>
<dbReference type="Proteomes" id="UP001595696">
    <property type="component" value="Unassembled WGS sequence"/>
</dbReference>
<feature type="transmembrane region" description="Helical" evidence="1">
    <location>
        <begin position="393"/>
        <end position="417"/>
    </location>
</feature>
<sequence length="424" mass="44831">MTPVDTDVRIFAASSPGKLLAMGMLLVLICLTAGLTTSDEVGGRQDALRTLLADSEPDAYSAHSLYTALSVADAAAGTAFIAGGIEPQPVRDRYSQAVGEAAAELVARSGHSGEPVDGPDTTLRTGIATGLPVYTGLVETARTANRSGYPVGAAYLSEASNQMQTVLLPMAGDLHEHRSAAVVQAQRDHVRPPWKAILLLTVALLALLWAQRELAHRWHRTLNPGLLAASVLLLALFAWTVLAGSISAVAMVHGRDEGAVPGSRLTESRILVQQARAAETVKLVRRDATGDYDRTYAAGVTRLGELLDGYPPGAPAADDIASARAALERWRAAHQRMNDTLNRGDWAGAAVVATGNGTADSAAQVEALDTALEHAVTETRDRLRDEVATALRVLNLLAPGAYLIGIVVAVCVVLGLWPRLREYR</sequence>
<name>A0ABV8DUL0_9NOCA</name>
<dbReference type="EMBL" id="JBHSAX010000014">
    <property type="protein sequence ID" value="MFC3963379.1"/>
    <property type="molecule type" value="Genomic_DNA"/>
</dbReference>
<feature type="transmembrane region" description="Helical" evidence="1">
    <location>
        <begin position="194"/>
        <end position="211"/>
    </location>
</feature>
<keyword evidence="1" id="KW-0472">Membrane</keyword>
<gene>
    <name evidence="2" type="ORF">ACFO0B_15415</name>
</gene>
<feature type="transmembrane region" description="Helical" evidence="1">
    <location>
        <begin position="20"/>
        <end position="38"/>
    </location>
</feature>
<comment type="caution">
    <text evidence="2">The sequence shown here is derived from an EMBL/GenBank/DDBJ whole genome shotgun (WGS) entry which is preliminary data.</text>
</comment>
<proteinExistence type="predicted"/>
<keyword evidence="3" id="KW-1185">Reference proteome</keyword>